<name>A0A7C8M3N7_9PLEO</name>
<dbReference type="AlphaFoldDB" id="A0A7C8M3N7"/>
<keyword evidence="2" id="KW-1185">Reference proteome</keyword>
<accession>A0A7C8M3N7</accession>
<dbReference type="Proteomes" id="UP000481861">
    <property type="component" value="Unassembled WGS sequence"/>
</dbReference>
<reference evidence="1 2" key="1">
    <citation type="submission" date="2020-01" db="EMBL/GenBank/DDBJ databases">
        <authorList>
            <consortium name="DOE Joint Genome Institute"/>
            <person name="Haridas S."/>
            <person name="Albert R."/>
            <person name="Binder M."/>
            <person name="Bloem J."/>
            <person name="Labutti K."/>
            <person name="Salamov A."/>
            <person name="Andreopoulos B."/>
            <person name="Baker S.E."/>
            <person name="Barry K."/>
            <person name="Bills G."/>
            <person name="Bluhm B.H."/>
            <person name="Cannon C."/>
            <person name="Castanera R."/>
            <person name="Culley D.E."/>
            <person name="Daum C."/>
            <person name="Ezra D."/>
            <person name="Gonzalez J.B."/>
            <person name="Henrissat B."/>
            <person name="Kuo A."/>
            <person name="Liang C."/>
            <person name="Lipzen A."/>
            <person name="Lutzoni F."/>
            <person name="Magnuson J."/>
            <person name="Mondo S."/>
            <person name="Nolan M."/>
            <person name="Ohm R."/>
            <person name="Pangilinan J."/>
            <person name="Park H.-J.H."/>
            <person name="Ramirez L."/>
            <person name="Alfaro M."/>
            <person name="Sun H."/>
            <person name="Tritt A."/>
            <person name="Yoshinaga Y."/>
            <person name="Zwiers L.-H.L."/>
            <person name="Turgeon B.G."/>
            <person name="Goodwin S.B."/>
            <person name="Spatafora J.W."/>
            <person name="Crous P.W."/>
            <person name="Grigoriev I.V."/>
        </authorList>
    </citation>
    <scope>NUCLEOTIDE SEQUENCE [LARGE SCALE GENOMIC DNA]</scope>
    <source>
        <strain evidence="1 2">CBS 611.86</strain>
    </source>
</reference>
<comment type="caution">
    <text evidence="1">The sequence shown here is derived from an EMBL/GenBank/DDBJ whole genome shotgun (WGS) entry which is preliminary data.</text>
</comment>
<evidence type="ECO:0000313" key="2">
    <source>
        <dbReference type="Proteomes" id="UP000481861"/>
    </source>
</evidence>
<evidence type="ECO:0000313" key="1">
    <source>
        <dbReference type="EMBL" id="KAF2867279.1"/>
    </source>
</evidence>
<gene>
    <name evidence="1" type="ORF">BDV95DRAFT_582987</name>
</gene>
<organism evidence="1 2">
    <name type="scientific">Massariosphaeria phaeospora</name>
    <dbReference type="NCBI Taxonomy" id="100035"/>
    <lineage>
        <taxon>Eukaryota</taxon>
        <taxon>Fungi</taxon>
        <taxon>Dikarya</taxon>
        <taxon>Ascomycota</taxon>
        <taxon>Pezizomycotina</taxon>
        <taxon>Dothideomycetes</taxon>
        <taxon>Pleosporomycetidae</taxon>
        <taxon>Pleosporales</taxon>
        <taxon>Pleosporales incertae sedis</taxon>
        <taxon>Massariosphaeria</taxon>
    </lineage>
</organism>
<sequence length="105" mass="12229">MIYLPTRDTKKAFPRVIHIPFPSFTIPRCLLIIILAGPTVRPEGELHHVVFVRSRHIQLCLELTLHMERMSGIRFLHRDTRPRDFCAAGIPHFDLNPEIFVLFST</sequence>
<proteinExistence type="predicted"/>
<protein>
    <submittedName>
        <fullName evidence="1">Uncharacterized protein</fullName>
    </submittedName>
</protein>
<dbReference type="EMBL" id="JAADJZ010000024">
    <property type="protein sequence ID" value="KAF2867279.1"/>
    <property type="molecule type" value="Genomic_DNA"/>
</dbReference>